<feature type="domain" description="Reverse transcriptase" evidence="1">
    <location>
        <begin position="118"/>
        <end position="255"/>
    </location>
</feature>
<keyword evidence="2" id="KW-1185">Reference proteome</keyword>
<accession>A0ABM1F920</accession>
<dbReference type="Pfam" id="PF00078">
    <property type="entry name" value="RVT_1"/>
    <property type="match status" value="1"/>
</dbReference>
<dbReference type="SUPFAM" id="SSF56672">
    <property type="entry name" value="DNA/RNA polymerases"/>
    <property type="match status" value="1"/>
</dbReference>
<dbReference type="Gene3D" id="3.30.70.270">
    <property type="match status" value="1"/>
</dbReference>
<dbReference type="PANTHER" id="PTHR37984">
    <property type="entry name" value="PROTEIN CBG26694"/>
    <property type="match status" value="1"/>
</dbReference>
<dbReference type="InterPro" id="IPR050951">
    <property type="entry name" value="Retrovirus_Pol_polyprotein"/>
</dbReference>
<sequence>MEVHATTNVTSRADETIQGRVDNLIEKFSGLFSDKVGHLKGNVGRLHLEENATPKFCKARNVPYSIRPAVELELERLENDNIITPVPFSDWATPVVPIIKVDKSVRLCGDYSITLNLVLRPDKHPMPRIEDVFAKLAAGEKFTKLNLKNAYLHLEMDDKSKDLLTINTYKGLYRVNRLQYGLKPATGMWQRLMEQVLQGIPGIECILDDITMTEANDDEHLTRLEKVFIRLSEHGLVLNAKKCKLLQPSVAFMSHLIDRDG</sequence>
<gene>
    <name evidence="3" type="primary">LOC106820859</name>
</gene>
<dbReference type="GeneID" id="106820859"/>
<protein>
    <submittedName>
        <fullName evidence="3">Uncharacterized protein K02A2.6-like</fullName>
    </submittedName>
</protein>
<dbReference type="InterPro" id="IPR043502">
    <property type="entry name" value="DNA/RNA_pol_sf"/>
</dbReference>
<name>A0ABM1F920_PRICU</name>
<dbReference type="PANTHER" id="PTHR37984:SF5">
    <property type="entry name" value="PROTEIN NYNRIN-LIKE"/>
    <property type="match status" value="1"/>
</dbReference>
<dbReference type="Gene3D" id="3.10.10.10">
    <property type="entry name" value="HIV Type 1 Reverse Transcriptase, subunit A, domain 1"/>
    <property type="match status" value="1"/>
</dbReference>
<evidence type="ECO:0000313" key="2">
    <source>
        <dbReference type="Proteomes" id="UP000695022"/>
    </source>
</evidence>
<dbReference type="InterPro" id="IPR000477">
    <property type="entry name" value="RT_dom"/>
</dbReference>
<reference evidence="3" key="1">
    <citation type="submission" date="2025-08" db="UniProtKB">
        <authorList>
            <consortium name="RefSeq"/>
        </authorList>
    </citation>
    <scope>IDENTIFICATION</scope>
</reference>
<dbReference type="Proteomes" id="UP000695022">
    <property type="component" value="Unplaced"/>
</dbReference>
<evidence type="ECO:0000313" key="3">
    <source>
        <dbReference type="RefSeq" id="XP_014680941.1"/>
    </source>
</evidence>
<dbReference type="CDD" id="cd01647">
    <property type="entry name" value="RT_LTR"/>
    <property type="match status" value="1"/>
</dbReference>
<organism evidence="2 3">
    <name type="scientific">Priapulus caudatus</name>
    <name type="common">Priapulid worm</name>
    <dbReference type="NCBI Taxonomy" id="37621"/>
    <lineage>
        <taxon>Eukaryota</taxon>
        <taxon>Metazoa</taxon>
        <taxon>Ecdysozoa</taxon>
        <taxon>Scalidophora</taxon>
        <taxon>Priapulida</taxon>
        <taxon>Priapulimorpha</taxon>
        <taxon>Priapulimorphida</taxon>
        <taxon>Priapulidae</taxon>
        <taxon>Priapulus</taxon>
    </lineage>
</organism>
<evidence type="ECO:0000259" key="1">
    <source>
        <dbReference type="Pfam" id="PF00078"/>
    </source>
</evidence>
<dbReference type="RefSeq" id="XP_014680941.1">
    <property type="nucleotide sequence ID" value="XM_014825455.1"/>
</dbReference>
<proteinExistence type="predicted"/>
<dbReference type="InterPro" id="IPR043128">
    <property type="entry name" value="Rev_trsase/Diguanyl_cyclase"/>
</dbReference>